<evidence type="ECO:0000313" key="6">
    <source>
        <dbReference type="Proteomes" id="UP000727907"/>
    </source>
</evidence>
<accession>A0ABS6IRL7</accession>
<evidence type="ECO:0000256" key="2">
    <source>
        <dbReference type="ARBA" id="ARBA00023027"/>
    </source>
</evidence>
<organism evidence="5 6">
    <name type="scientific">Reyranella humidisoli</name>
    <dbReference type="NCBI Taxonomy" id="2849149"/>
    <lineage>
        <taxon>Bacteria</taxon>
        <taxon>Pseudomonadati</taxon>
        <taxon>Pseudomonadota</taxon>
        <taxon>Alphaproteobacteria</taxon>
        <taxon>Hyphomicrobiales</taxon>
        <taxon>Reyranellaceae</taxon>
        <taxon>Reyranella</taxon>
    </lineage>
</organism>
<dbReference type="PANTHER" id="PTHR43060:SF15">
    <property type="entry name" value="3-HYDROXYISOBUTYRATE DEHYDROGENASE-LIKE 1, MITOCHONDRIAL-RELATED"/>
    <property type="match status" value="1"/>
</dbReference>
<sequence>MTDLIGFIGVGTMGEPMCRNLARKSGMTVLAADRDEAPLKRLAADGVKAASVEEIGDTCRTIFLSLPGGKEVEQVCMGPNGLISKAKLGWTVIDLSTAPPVLARRLYEEFQGKASAFADAPVARTRQAAIDGTLSIMVGATTPTFERIEPLLRHMASEVTHCGEVGAGQTVKILNNMILFQTVVALAEGLSIARANGVDGKVLFETLTKGSADSFALRNHGMKALLPAVFPERAFSTKYALKDLSYAIDMAEQAKIPALGADVAREVMERAVELGHGEEYWPVLLKAIEDATGKA</sequence>
<dbReference type="InterPro" id="IPR029154">
    <property type="entry name" value="HIBADH-like_NADP-bd"/>
</dbReference>
<keyword evidence="1" id="KW-0560">Oxidoreductase</keyword>
<evidence type="ECO:0000259" key="3">
    <source>
        <dbReference type="Pfam" id="PF03446"/>
    </source>
</evidence>
<dbReference type="InterPro" id="IPR015815">
    <property type="entry name" value="HIBADH-related"/>
</dbReference>
<feature type="domain" description="3-hydroxyisobutyrate dehydrogenase-like NAD-binding" evidence="4">
    <location>
        <begin position="166"/>
        <end position="278"/>
    </location>
</feature>
<comment type="caution">
    <text evidence="5">The sequence shown here is derived from an EMBL/GenBank/DDBJ whole genome shotgun (WGS) entry which is preliminary data.</text>
</comment>
<dbReference type="EMBL" id="JAHOPB010000003">
    <property type="protein sequence ID" value="MBU8876985.1"/>
    <property type="molecule type" value="Genomic_DNA"/>
</dbReference>
<gene>
    <name evidence="5" type="ORF">KQ910_24645</name>
</gene>
<dbReference type="RefSeq" id="WP_216966316.1">
    <property type="nucleotide sequence ID" value="NZ_JAHOPB010000003.1"/>
</dbReference>
<dbReference type="Pfam" id="PF14833">
    <property type="entry name" value="NAD_binding_11"/>
    <property type="match status" value="1"/>
</dbReference>
<dbReference type="PIRSF" id="PIRSF000103">
    <property type="entry name" value="HIBADH"/>
    <property type="match status" value="1"/>
</dbReference>
<keyword evidence="6" id="KW-1185">Reference proteome</keyword>
<dbReference type="InterPro" id="IPR006115">
    <property type="entry name" value="6PGDH_NADP-bd"/>
</dbReference>
<proteinExistence type="predicted"/>
<dbReference type="Pfam" id="PF03446">
    <property type="entry name" value="NAD_binding_2"/>
    <property type="match status" value="1"/>
</dbReference>
<reference evidence="5 6" key="1">
    <citation type="submission" date="2021-06" db="EMBL/GenBank/DDBJ databases">
        <authorList>
            <person name="Lee D.H."/>
        </authorList>
    </citation>
    <scope>NUCLEOTIDE SEQUENCE [LARGE SCALE GENOMIC DNA]</scope>
    <source>
        <strain evidence="5 6">MMS21-HV4-11</strain>
    </source>
</reference>
<evidence type="ECO:0000259" key="4">
    <source>
        <dbReference type="Pfam" id="PF14833"/>
    </source>
</evidence>
<dbReference type="PANTHER" id="PTHR43060">
    <property type="entry name" value="3-HYDROXYISOBUTYRATE DEHYDROGENASE-LIKE 1, MITOCHONDRIAL-RELATED"/>
    <property type="match status" value="1"/>
</dbReference>
<name>A0ABS6IRL7_9HYPH</name>
<feature type="domain" description="6-phosphogluconate dehydrogenase NADP-binding" evidence="3">
    <location>
        <begin position="5"/>
        <end position="163"/>
    </location>
</feature>
<dbReference type="Proteomes" id="UP000727907">
    <property type="component" value="Unassembled WGS sequence"/>
</dbReference>
<evidence type="ECO:0000313" key="5">
    <source>
        <dbReference type="EMBL" id="MBU8876985.1"/>
    </source>
</evidence>
<protein>
    <submittedName>
        <fullName evidence="5">NAD(P)-dependent oxidoreductase</fullName>
    </submittedName>
</protein>
<evidence type="ECO:0000256" key="1">
    <source>
        <dbReference type="ARBA" id="ARBA00023002"/>
    </source>
</evidence>
<keyword evidence="2" id="KW-0520">NAD</keyword>